<dbReference type="OrthoDB" id="283083at2"/>
<evidence type="ECO:0000256" key="1">
    <source>
        <dbReference type="SAM" id="Phobius"/>
    </source>
</evidence>
<evidence type="ECO:0000313" key="3">
    <source>
        <dbReference type="Proteomes" id="UP000196027"/>
    </source>
</evidence>
<dbReference type="Pfam" id="PF14316">
    <property type="entry name" value="DUF4381"/>
    <property type="match status" value="1"/>
</dbReference>
<keyword evidence="1" id="KW-0812">Transmembrane</keyword>
<organism evidence="2 3">
    <name type="scientific">Oleiphilus messinensis</name>
    <dbReference type="NCBI Taxonomy" id="141451"/>
    <lineage>
        <taxon>Bacteria</taxon>
        <taxon>Pseudomonadati</taxon>
        <taxon>Pseudomonadota</taxon>
        <taxon>Gammaproteobacteria</taxon>
        <taxon>Oceanospirillales</taxon>
        <taxon>Oleiphilaceae</taxon>
        <taxon>Oleiphilus</taxon>
    </lineage>
</organism>
<dbReference type="EMBL" id="CP021425">
    <property type="protein sequence ID" value="ARU56584.1"/>
    <property type="molecule type" value="Genomic_DNA"/>
</dbReference>
<dbReference type="KEGG" id="ome:OLMES_2531"/>
<dbReference type="AlphaFoldDB" id="A0A1Y0IAZ0"/>
<evidence type="ECO:0000313" key="2">
    <source>
        <dbReference type="EMBL" id="ARU56584.1"/>
    </source>
</evidence>
<keyword evidence="1" id="KW-1133">Transmembrane helix</keyword>
<dbReference type="RefSeq" id="WP_087461556.1">
    <property type="nucleotide sequence ID" value="NZ_CP021425.1"/>
</dbReference>
<evidence type="ECO:0008006" key="4">
    <source>
        <dbReference type="Google" id="ProtNLM"/>
    </source>
</evidence>
<keyword evidence="3" id="KW-1185">Reference proteome</keyword>
<name>A0A1Y0IAZ0_9GAMM</name>
<keyword evidence="1" id="KW-0472">Membrane</keyword>
<dbReference type="Proteomes" id="UP000196027">
    <property type="component" value="Chromosome"/>
</dbReference>
<proteinExistence type="predicted"/>
<gene>
    <name evidence="2" type="ORF">OLMES_2531</name>
</gene>
<protein>
    <recommendedName>
        <fullName evidence="4">DUF4381 domain-containing protein</fullName>
    </recommendedName>
</protein>
<reference evidence="2 3" key="1">
    <citation type="submission" date="2017-05" db="EMBL/GenBank/DDBJ databases">
        <title>Genomic insights into alkan degradation activity of Oleiphilus messinensis.</title>
        <authorList>
            <person name="Kozyavkin S.A."/>
            <person name="Slesarev A.I."/>
            <person name="Golyshin P.N."/>
            <person name="Korzhenkov A."/>
            <person name="Golyshina O.N."/>
            <person name="Toshchakov S.V."/>
        </authorList>
    </citation>
    <scope>NUCLEOTIDE SEQUENCE [LARGE SCALE GENOMIC DNA]</scope>
    <source>
        <strain evidence="2 3">ME102</strain>
    </source>
</reference>
<dbReference type="InterPro" id="IPR025489">
    <property type="entry name" value="DUF4381"/>
</dbReference>
<feature type="transmembrane region" description="Helical" evidence="1">
    <location>
        <begin position="28"/>
        <end position="47"/>
    </location>
</feature>
<sequence length="165" mass="19670">MTPEELTTQLRDIHLPEAVSWWPLAPGWYILIVGILTLIALVLFAMFRFRKNRWRRQALQELERLYLNHEQNEGVDNSDSDFAASLNALLKRVVRLRYPETRCNPLSGETWVETLHQLRLQNLRLPKNGQNFDFSDLANCQYQKSKTLDRRFHYEQIREWIKACL</sequence>
<accession>A0A1Y0IAZ0</accession>